<dbReference type="GO" id="GO:0006338">
    <property type="term" value="P:chromatin remodeling"/>
    <property type="evidence" value="ECO:0007669"/>
    <property type="project" value="UniProtKB-ARBA"/>
</dbReference>
<proteinExistence type="predicted"/>
<dbReference type="InterPro" id="IPR016197">
    <property type="entry name" value="Chromo-like_dom_sf"/>
</dbReference>
<keyword evidence="5" id="KW-1185">Reference proteome</keyword>
<reference evidence="4" key="1">
    <citation type="submission" date="2021-03" db="EMBL/GenBank/DDBJ databases">
        <title>Draft genome sequence of rust myrtle Austropuccinia psidii MF-1, a brazilian biotype.</title>
        <authorList>
            <person name="Quecine M.C."/>
            <person name="Pachon D.M.R."/>
            <person name="Bonatelli M.L."/>
            <person name="Correr F.H."/>
            <person name="Franceschini L.M."/>
            <person name="Leite T.F."/>
            <person name="Margarido G.R.A."/>
            <person name="Almeida C.A."/>
            <person name="Ferrarezi J.A."/>
            <person name="Labate C.A."/>
        </authorList>
    </citation>
    <scope>NUCLEOTIDE SEQUENCE</scope>
    <source>
        <strain evidence="4">MF-1</strain>
    </source>
</reference>
<evidence type="ECO:0000313" key="5">
    <source>
        <dbReference type="Proteomes" id="UP000765509"/>
    </source>
</evidence>
<evidence type="ECO:0000259" key="3">
    <source>
        <dbReference type="PROSITE" id="PS50013"/>
    </source>
</evidence>
<dbReference type="InterPro" id="IPR056924">
    <property type="entry name" value="SH3_Tf2-1"/>
</dbReference>
<dbReference type="SUPFAM" id="SSF54160">
    <property type="entry name" value="Chromo domain-like"/>
    <property type="match status" value="1"/>
</dbReference>
<dbReference type="Pfam" id="PF24626">
    <property type="entry name" value="SH3_Tf2-1"/>
    <property type="match status" value="1"/>
</dbReference>
<dbReference type="EMBL" id="AVOT02002023">
    <property type="protein sequence ID" value="MBW0468936.1"/>
    <property type="molecule type" value="Genomic_DNA"/>
</dbReference>
<evidence type="ECO:0000256" key="1">
    <source>
        <dbReference type="ARBA" id="ARBA00004123"/>
    </source>
</evidence>
<name>A0A9Q3BQ96_9BASI</name>
<dbReference type="GO" id="GO:0005634">
    <property type="term" value="C:nucleus"/>
    <property type="evidence" value="ECO:0007669"/>
    <property type="project" value="UniProtKB-SubCell"/>
</dbReference>
<dbReference type="PROSITE" id="PS50013">
    <property type="entry name" value="CHROMO_2"/>
    <property type="match status" value="1"/>
</dbReference>
<dbReference type="AlphaFoldDB" id="A0A9Q3BQ96"/>
<gene>
    <name evidence="4" type="ORF">O181_008651</name>
</gene>
<protein>
    <recommendedName>
        <fullName evidence="3">Chromo domain-containing protein</fullName>
    </recommendedName>
</protein>
<evidence type="ECO:0000313" key="4">
    <source>
        <dbReference type="EMBL" id="MBW0468936.1"/>
    </source>
</evidence>
<dbReference type="Gene3D" id="2.40.50.40">
    <property type="match status" value="1"/>
</dbReference>
<accession>A0A9Q3BQ96</accession>
<dbReference type="InterPro" id="IPR000953">
    <property type="entry name" value="Chromo/chromo_shadow_dom"/>
</dbReference>
<organism evidence="4 5">
    <name type="scientific">Austropuccinia psidii MF-1</name>
    <dbReference type="NCBI Taxonomy" id="1389203"/>
    <lineage>
        <taxon>Eukaryota</taxon>
        <taxon>Fungi</taxon>
        <taxon>Dikarya</taxon>
        <taxon>Basidiomycota</taxon>
        <taxon>Pucciniomycotina</taxon>
        <taxon>Pucciniomycetes</taxon>
        <taxon>Pucciniales</taxon>
        <taxon>Sphaerophragmiaceae</taxon>
        <taxon>Austropuccinia</taxon>
    </lineage>
</organism>
<dbReference type="InterPro" id="IPR051219">
    <property type="entry name" value="Heterochromatin_chromo-domain"/>
</dbReference>
<dbReference type="PANTHER" id="PTHR22812">
    <property type="entry name" value="CHROMOBOX PROTEIN"/>
    <property type="match status" value="1"/>
</dbReference>
<comment type="subcellular location">
    <subcellularLocation>
        <location evidence="1">Nucleus</location>
    </subcellularLocation>
</comment>
<keyword evidence="2" id="KW-0539">Nucleus</keyword>
<evidence type="ECO:0000256" key="2">
    <source>
        <dbReference type="ARBA" id="ARBA00023242"/>
    </source>
</evidence>
<dbReference type="Pfam" id="PF00385">
    <property type="entry name" value="Chromo"/>
    <property type="match status" value="1"/>
</dbReference>
<sequence>MTQDTPSGKVLTKVQSVKQDFKRELEVGLNRFNRYSDKSRASPPDFNPGDMVSLLSKNTKFSRPTKKLSERLLGRIPILKKFGTHVYQLKLPSQCQSIFPVFHISLLEPLKTTKISNRNQEPPPIIVEEEEWEVAQILDSKFQRGNLWYLVEWKGFSSDPERSTWEPAETPNNFTELVNDSHSLYTENPGPYSSRALFFMVLGGERS</sequence>
<dbReference type="CDD" id="cd00024">
    <property type="entry name" value="CD_CSD"/>
    <property type="match status" value="1"/>
</dbReference>
<dbReference type="Proteomes" id="UP000765509">
    <property type="component" value="Unassembled WGS sequence"/>
</dbReference>
<dbReference type="OrthoDB" id="2273864at2759"/>
<dbReference type="InterPro" id="IPR023780">
    <property type="entry name" value="Chromo_domain"/>
</dbReference>
<comment type="caution">
    <text evidence="4">The sequence shown here is derived from an EMBL/GenBank/DDBJ whole genome shotgun (WGS) entry which is preliminary data.</text>
</comment>
<feature type="domain" description="Chromo" evidence="3">
    <location>
        <begin position="132"/>
        <end position="180"/>
    </location>
</feature>